<evidence type="ECO:0000259" key="2">
    <source>
        <dbReference type="PROSITE" id="PS50020"/>
    </source>
</evidence>
<dbReference type="CDD" id="cd00201">
    <property type="entry name" value="WW"/>
    <property type="match status" value="1"/>
</dbReference>
<feature type="compositionally biased region" description="Basic and acidic residues" evidence="1">
    <location>
        <begin position="166"/>
        <end position="179"/>
    </location>
</feature>
<dbReference type="GeneID" id="105268833"/>
<dbReference type="PROSITE" id="PS01159">
    <property type="entry name" value="WW_DOMAIN_1"/>
    <property type="match status" value="1"/>
</dbReference>
<proteinExistence type="predicted"/>
<feature type="compositionally biased region" description="Polar residues" evidence="1">
    <location>
        <begin position="224"/>
        <end position="233"/>
    </location>
</feature>
<feature type="region of interest" description="Disordered" evidence="1">
    <location>
        <begin position="277"/>
        <end position="298"/>
    </location>
</feature>
<dbReference type="InterPro" id="IPR001202">
    <property type="entry name" value="WW_dom"/>
</dbReference>
<dbReference type="KEGG" id="fas:105268833"/>
<name>A0A9R1U4B8_9HYME</name>
<reference evidence="4" key="1">
    <citation type="submission" date="2025-08" db="UniProtKB">
        <authorList>
            <consortium name="RefSeq"/>
        </authorList>
    </citation>
    <scope>IDENTIFICATION</scope>
    <source>
        <strain evidence="4">USDA-PBARC FA_bdor</strain>
        <tissue evidence="4">Whole organism</tissue>
    </source>
</reference>
<evidence type="ECO:0000313" key="4">
    <source>
        <dbReference type="RefSeq" id="XP_011306983.1"/>
    </source>
</evidence>
<dbReference type="InterPro" id="IPR053233">
    <property type="entry name" value="ABRA-related"/>
</dbReference>
<dbReference type="SUPFAM" id="SSF51045">
    <property type="entry name" value="WW domain"/>
    <property type="match status" value="1"/>
</dbReference>
<gene>
    <name evidence="4" type="primary">LOC105268833</name>
</gene>
<feature type="compositionally biased region" description="Basic and acidic residues" evidence="1">
    <location>
        <begin position="235"/>
        <end position="265"/>
    </location>
</feature>
<dbReference type="InterPro" id="IPR036020">
    <property type="entry name" value="WW_dom_sf"/>
</dbReference>
<keyword evidence="3" id="KW-1185">Reference proteome</keyword>
<feature type="domain" description="WW" evidence="2">
    <location>
        <begin position="65"/>
        <end position="99"/>
    </location>
</feature>
<evidence type="ECO:0000256" key="1">
    <source>
        <dbReference type="SAM" id="MobiDB-lite"/>
    </source>
</evidence>
<dbReference type="PANTHER" id="PTHR21715">
    <property type="entry name" value="RH04127P"/>
    <property type="match status" value="1"/>
</dbReference>
<feature type="region of interest" description="Disordered" evidence="1">
    <location>
        <begin position="388"/>
        <end position="410"/>
    </location>
</feature>
<dbReference type="PANTHER" id="PTHR21715:SF0">
    <property type="entry name" value="RH04127P"/>
    <property type="match status" value="1"/>
</dbReference>
<dbReference type="Proteomes" id="UP000694866">
    <property type="component" value="Unplaced"/>
</dbReference>
<dbReference type="PROSITE" id="PS50020">
    <property type="entry name" value="WW_DOMAIN_2"/>
    <property type="match status" value="1"/>
</dbReference>
<evidence type="ECO:0000313" key="3">
    <source>
        <dbReference type="Proteomes" id="UP000694866"/>
    </source>
</evidence>
<dbReference type="OrthoDB" id="6344460at2759"/>
<dbReference type="AlphaFoldDB" id="A0A9R1U4B8"/>
<dbReference type="Gene3D" id="3.30.1470.10">
    <property type="entry name" value="Photosystem I PsaD, reaction center subunit II"/>
    <property type="match status" value="1"/>
</dbReference>
<sequence length="683" mass="77944">MNLYCESSPIKNHLKSLTLFFSKWLKFGSHRVIQLGKILDYAKRLGINPDTEPHLLDLAREGLMAALPDGWRPCFHEPQDAWYYYHAPTETTTWEHPLDAKYKELVEQARAEQNPENKMNLREIVKRSESMSPRYEKDWEQLSHRFSSEENIIDIDKLSVSSLTRSDSKSLLERPEKEINQSQSGNQKELLLNGGGSMFLKSTRSRDNTPNQDGGKFHDFHISHGTSGTNDTSDITERPKSILREKPCEDDDRHTEEERKSVRFDLEKGLEDMKFMYSGSEDNDRDSDSNDKQSSSRALKANLRLDDLTLERSDLFHINVNNFQNDYLSEDISSSNRNPPAKLVGRRFLVQNVSEVEHMNQLLADDLHDERLPINKFTNIKNIDLIPNTGNSSSLRDSSKRENQSEEDELSIDVDKILPQTRDEGDDVVNQILIEQEAEITNVKKVFENQLANRRKELEIHEERELAEMEVGLHRTRSLLGEKIIHLRHSEQSLERVVNAKRNESQSAPIKSDELTLSDMSSASSGFSSTDFGTDTFIDKPDQFPESTEIIASLENLNSEIREIWGVLNKRQGNNIPPPPTLSYSDLGYFSHQHVITSTNNTQSFGTPNIHSNILSQLTATLPSTTTQNIITQYGPNNGFTTSVGTVERGPSNLMERTRNMRDWLRQARMESTDPVSPGEATL</sequence>
<dbReference type="RefSeq" id="XP_011306983.1">
    <property type="nucleotide sequence ID" value="XM_011308681.1"/>
</dbReference>
<organism evidence="3 4">
    <name type="scientific">Fopius arisanus</name>
    <dbReference type="NCBI Taxonomy" id="64838"/>
    <lineage>
        <taxon>Eukaryota</taxon>
        <taxon>Metazoa</taxon>
        <taxon>Ecdysozoa</taxon>
        <taxon>Arthropoda</taxon>
        <taxon>Hexapoda</taxon>
        <taxon>Insecta</taxon>
        <taxon>Pterygota</taxon>
        <taxon>Neoptera</taxon>
        <taxon>Endopterygota</taxon>
        <taxon>Hymenoptera</taxon>
        <taxon>Apocrita</taxon>
        <taxon>Ichneumonoidea</taxon>
        <taxon>Braconidae</taxon>
        <taxon>Opiinae</taxon>
        <taxon>Fopius</taxon>
    </lineage>
</organism>
<feature type="region of interest" description="Disordered" evidence="1">
    <location>
        <begin position="166"/>
        <end position="265"/>
    </location>
</feature>
<accession>A0A9R1U4B8</accession>
<protein>
    <recommendedName>
        <fullName evidence="2">WW domain-containing protein</fullName>
    </recommendedName>
</protein>